<dbReference type="WBParaSite" id="nOo.2.0.1.t09181-RA">
    <property type="protein sequence ID" value="nOo.2.0.1.t09181-RA"/>
    <property type="gene ID" value="nOo.2.0.1.g09181"/>
</dbReference>
<keyword evidence="4" id="KW-1185">Reference proteome</keyword>
<dbReference type="EMBL" id="UYRW01004294">
    <property type="protein sequence ID" value="VDM92460.1"/>
    <property type="molecule type" value="Genomic_DNA"/>
</dbReference>
<dbReference type="Pfam" id="PF03712">
    <property type="entry name" value="Cu2_monoox_C"/>
    <property type="match status" value="1"/>
</dbReference>
<dbReference type="GO" id="GO:0016715">
    <property type="term" value="F:oxidoreductase activity, acting on paired donors, with incorporation or reduction of molecular oxygen, reduced ascorbate as one donor, and incorporation of one atom of oxygen"/>
    <property type="evidence" value="ECO:0007669"/>
    <property type="project" value="InterPro"/>
</dbReference>
<gene>
    <name evidence="3" type="ORF">NOO_LOCUS9181</name>
</gene>
<evidence type="ECO:0000256" key="1">
    <source>
        <dbReference type="ARBA" id="ARBA00023157"/>
    </source>
</evidence>
<keyword evidence="1" id="KW-1015">Disulfide bond</keyword>
<dbReference type="Proteomes" id="UP000271087">
    <property type="component" value="Unassembled WGS sequence"/>
</dbReference>
<protein>
    <submittedName>
        <fullName evidence="5">Cu2_monoox_C domain-containing protein</fullName>
    </submittedName>
</protein>
<reference evidence="3 4" key="2">
    <citation type="submission" date="2018-08" db="EMBL/GenBank/DDBJ databases">
        <authorList>
            <person name="Laetsch R D."/>
            <person name="Stevens L."/>
            <person name="Kumar S."/>
            <person name="Blaxter L. M."/>
        </authorList>
    </citation>
    <scope>NUCLEOTIDE SEQUENCE [LARGE SCALE GENOMIC DNA]</scope>
</reference>
<accession>A0A182EM39</accession>
<dbReference type="Gene3D" id="2.60.120.230">
    <property type="match status" value="1"/>
</dbReference>
<feature type="domain" description="Copper type II ascorbate-dependent monooxygenase C-terminal" evidence="2">
    <location>
        <begin position="1"/>
        <end position="57"/>
    </location>
</feature>
<evidence type="ECO:0000259" key="2">
    <source>
        <dbReference type="Pfam" id="PF03712"/>
    </source>
</evidence>
<proteinExistence type="predicted"/>
<dbReference type="SUPFAM" id="SSF49742">
    <property type="entry name" value="PHM/PNGase F"/>
    <property type="match status" value="1"/>
</dbReference>
<dbReference type="OrthoDB" id="10044505at2759"/>
<evidence type="ECO:0000313" key="5">
    <source>
        <dbReference type="WBParaSite" id="nOo.2.0.1.t09181-RA"/>
    </source>
</evidence>
<evidence type="ECO:0000313" key="3">
    <source>
        <dbReference type="EMBL" id="VDM92460.1"/>
    </source>
</evidence>
<dbReference type="InterPro" id="IPR008977">
    <property type="entry name" value="PHM/PNGase_F_dom_sf"/>
</dbReference>
<evidence type="ECO:0000313" key="4">
    <source>
        <dbReference type="Proteomes" id="UP000271087"/>
    </source>
</evidence>
<dbReference type="InterPro" id="IPR024548">
    <property type="entry name" value="Cu2_monoox_C"/>
</dbReference>
<organism evidence="5">
    <name type="scientific">Onchocerca ochengi</name>
    <name type="common">Filarial nematode worm</name>
    <dbReference type="NCBI Taxonomy" id="42157"/>
    <lineage>
        <taxon>Eukaryota</taxon>
        <taxon>Metazoa</taxon>
        <taxon>Ecdysozoa</taxon>
        <taxon>Nematoda</taxon>
        <taxon>Chromadorea</taxon>
        <taxon>Rhabditida</taxon>
        <taxon>Spirurina</taxon>
        <taxon>Spiruromorpha</taxon>
        <taxon>Filarioidea</taxon>
        <taxon>Onchocercidae</taxon>
        <taxon>Onchocerca</taxon>
    </lineage>
</organism>
<sequence length="67" mass="7810">VAARCVLNNKENKEFTVGNTANNEMCNYYLMYWVLGDRILRDNICYSPGPPEYYWSSEAELNNIPKI</sequence>
<dbReference type="AlphaFoldDB" id="A0A182EM39"/>
<dbReference type="InterPro" id="IPR014784">
    <property type="entry name" value="Cu2_ascorb_mOase-like_C"/>
</dbReference>
<name>A0A182EM39_ONCOC</name>
<reference evidence="5" key="1">
    <citation type="submission" date="2016-06" db="UniProtKB">
        <authorList>
            <consortium name="WormBaseParasite"/>
        </authorList>
    </citation>
    <scope>IDENTIFICATION</scope>
</reference>